<organism evidence="1 2">
    <name type="scientific">Scylla paramamosain</name>
    <name type="common">Mud crab</name>
    <dbReference type="NCBI Taxonomy" id="85552"/>
    <lineage>
        <taxon>Eukaryota</taxon>
        <taxon>Metazoa</taxon>
        <taxon>Ecdysozoa</taxon>
        <taxon>Arthropoda</taxon>
        <taxon>Crustacea</taxon>
        <taxon>Multicrustacea</taxon>
        <taxon>Malacostraca</taxon>
        <taxon>Eumalacostraca</taxon>
        <taxon>Eucarida</taxon>
        <taxon>Decapoda</taxon>
        <taxon>Pleocyemata</taxon>
        <taxon>Brachyura</taxon>
        <taxon>Eubrachyura</taxon>
        <taxon>Portunoidea</taxon>
        <taxon>Portunidae</taxon>
        <taxon>Portuninae</taxon>
        <taxon>Scylla</taxon>
    </lineage>
</organism>
<sequence>MEFMPALLRNQRAVEDLMLKSDTEFWWRNQEPIGGEGAMVEIGSHLFVKVEEEQEVEEDMTYLWLFGGMEHQSKKVFAVPLDAPPDENIDKDTRIRLICQYIRPGSVVFPYIAPPPLLATGGPDVSPRIGVPRDKWSLGLPLLFPQPVSMWTTHLAVR</sequence>
<reference evidence="1 2" key="1">
    <citation type="submission" date="2023-03" db="EMBL/GenBank/DDBJ databases">
        <title>High-quality genome of Scylla paramamosain provides insights in environmental adaptation.</title>
        <authorList>
            <person name="Zhang L."/>
        </authorList>
    </citation>
    <scope>NUCLEOTIDE SEQUENCE [LARGE SCALE GENOMIC DNA]</scope>
    <source>
        <strain evidence="1">LZ_2023a</strain>
        <tissue evidence="1">Muscle</tissue>
    </source>
</reference>
<dbReference type="Proteomes" id="UP001487740">
    <property type="component" value="Unassembled WGS sequence"/>
</dbReference>
<dbReference type="AlphaFoldDB" id="A0AAW0TXZ9"/>
<comment type="caution">
    <text evidence="1">The sequence shown here is derived from an EMBL/GenBank/DDBJ whole genome shotgun (WGS) entry which is preliminary data.</text>
</comment>
<protein>
    <submittedName>
        <fullName evidence="1">Uncharacterized protein</fullName>
    </submittedName>
</protein>
<evidence type="ECO:0000313" key="1">
    <source>
        <dbReference type="EMBL" id="KAK8392545.1"/>
    </source>
</evidence>
<proteinExistence type="predicted"/>
<evidence type="ECO:0000313" key="2">
    <source>
        <dbReference type="Proteomes" id="UP001487740"/>
    </source>
</evidence>
<dbReference type="EMBL" id="JARAKH010000022">
    <property type="protein sequence ID" value="KAK8392545.1"/>
    <property type="molecule type" value="Genomic_DNA"/>
</dbReference>
<accession>A0AAW0TXZ9</accession>
<keyword evidence="2" id="KW-1185">Reference proteome</keyword>
<gene>
    <name evidence="1" type="ORF">O3P69_014738</name>
</gene>
<name>A0AAW0TXZ9_SCYPA</name>